<dbReference type="PANTHER" id="PTHR37953:SF1">
    <property type="entry name" value="UPF0127 PROTEIN MJ1496"/>
    <property type="match status" value="1"/>
</dbReference>
<dbReference type="EMBL" id="CP101740">
    <property type="protein sequence ID" value="UUL82878.1"/>
    <property type="molecule type" value="Genomic_DNA"/>
</dbReference>
<dbReference type="Gene3D" id="2.60.120.1140">
    <property type="entry name" value="Protein of unknown function DUF192"/>
    <property type="match status" value="1"/>
</dbReference>
<dbReference type="PANTHER" id="PTHR37953">
    <property type="entry name" value="UPF0127 PROTEIN MJ1496"/>
    <property type="match status" value="1"/>
</dbReference>
<protein>
    <submittedName>
        <fullName evidence="2">DUF192 domain-containing protein</fullName>
    </submittedName>
</protein>
<feature type="chain" id="PRO_5046447124" evidence="1">
    <location>
        <begin position="24"/>
        <end position="174"/>
    </location>
</feature>
<name>A0ABY5LB47_9SPHN</name>
<organism evidence="2 3">
    <name type="scientific">Sphingomonas qomolangmaensis</name>
    <dbReference type="NCBI Taxonomy" id="2918765"/>
    <lineage>
        <taxon>Bacteria</taxon>
        <taxon>Pseudomonadati</taxon>
        <taxon>Pseudomonadota</taxon>
        <taxon>Alphaproteobacteria</taxon>
        <taxon>Sphingomonadales</taxon>
        <taxon>Sphingomonadaceae</taxon>
        <taxon>Sphingomonas</taxon>
    </lineage>
</organism>
<dbReference type="RefSeq" id="WP_256506732.1">
    <property type="nucleotide sequence ID" value="NZ_CP101740.1"/>
</dbReference>
<dbReference type="InterPro" id="IPR003795">
    <property type="entry name" value="DUF192"/>
</dbReference>
<accession>A0ABY5LB47</accession>
<dbReference type="PROSITE" id="PS51257">
    <property type="entry name" value="PROKAR_LIPOPROTEIN"/>
    <property type="match status" value="1"/>
</dbReference>
<reference evidence="2" key="1">
    <citation type="submission" date="2022-07" db="EMBL/GenBank/DDBJ databases">
        <title>Sphingomonas sp. nov., a novel bacterium isolated from the north slope of the Mount Everest.</title>
        <authorList>
            <person name="Cui X."/>
            <person name="Liu Y."/>
        </authorList>
    </citation>
    <scope>NUCLEOTIDE SEQUENCE</scope>
    <source>
        <strain evidence="2">S5-59</strain>
    </source>
</reference>
<sequence length="174" mass="17911">MVSRSLRASLVCAVLIITAGCDAGGSANAISAPSPEPSSSLVLKPIPLTITTASGAHRFEAEPARTRAEQDRGLMYRTDLGPTSAMLFYPYPAEGGGPKEASFWMKNTPTPLDILFIRADGTIASIAENTVPFSEAPVPSGEPVGAVLELVGGRAAELGISPGDKVSWAGFPAG</sequence>
<keyword evidence="3" id="KW-1185">Reference proteome</keyword>
<evidence type="ECO:0000313" key="3">
    <source>
        <dbReference type="Proteomes" id="UP001058533"/>
    </source>
</evidence>
<feature type="signal peptide" evidence="1">
    <location>
        <begin position="1"/>
        <end position="23"/>
    </location>
</feature>
<dbReference type="InterPro" id="IPR038695">
    <property type="entry name" value="Saro_0823-like_sf"/>
</dbReference>
<dbReference type="Pfam" id="PF02643">
    <property type="entry name" value="DUF192"/>
    <property type="match status" value="1"/>
</dbReference>
<proteinExistence type="predicted"/>
<evidence type="ECO:0000313" key="2">
    <source>
        <dbReference type="EMBL" id="UUL82878.1"/>
    </source>
</evidence>
<gene>
    <name evidence="2" type="ORF">NMP03_01155</name>
</gene>
<dbReference type="Proteomes" id="UP001058533">
    <property type="component" value="Chromosome"/>
</dbReference>
<evidence type="ECO:0000256" key="1">
    <source>
        <dbReference type="SAM" id="SignalP"/>
    </source>
</evidence>
<keyword evidence="1" id="KW-0732">Signal</keyword>